<feature type="region of interest" description="Disordered" evidence="1">
    <location>
        <begin position="488"/>
        <end position="555"/>
    </location>
</feature>
<evidence type="ECO:0000313" key="3">
    <source>
        <dbReference type="Proteomes" id="UP000242519"/>
    </source>
</evidence>
<evidence type="ECO:0000313" key="2">
    <source>
        <dbReference type="EMBL" id="OWP01653.1"/>
    </source>
</evidence>
<dbReference type="STRING" id="503106.A0A218Z275"/>
<accession>A0A218Z275</accession>
<feature type="region of interest" description="Disordered" evidence="1">
    <location>
        <begin position="43"/>
        <end position="112"/>
    </location>
</feature>
<feature type="region of interest" description="Disordered" evidence="1">
    <location>
        <begin position="734"/>
        <end position="755"/>
    </location>
</feature>
<feature type="compositionally biased region" description="Acidic residues" evidence="1">
    <location>
        <begin position="213"/>
        <end position="224"/>
    </location>
</feature>
<feature type="compositionally biased region" description="Acidic residues" evidence="1">
    <location>
        <begin position="536"/>
        <end position="546"/>
    </location>
</feature>
<evidence type="ECO:0000256" key="1">
    <source>
        <dbReference type="SAM" id="MobiDB-lite"/>
    </source>
</evidence>
<keyword evidence="3" id="KW-1185">Reference proteome</keyword>
<feature type="region of interest" description="Disordered" evidence="1">
    <location>
        <begin position="1"/>
        <end position="31"/>
    </location>
</feature>
<dbReference type="InParanoid" id="A0A218Z275"/>
<feature type="compositionally biased region" description="Basic and acidic residues" evidence="1">
    <location>
        <begin position="191"/>
        <end position="204"/>
    </location>
</feature>
<feature type="compositionally biased region" description="Polar residues" evidence="1">
    <location>
        <begin position="139"/>
        <end position="154"/>
    </location>
</feature>
<feature type="region of interest" description="Disordered" evidence="1">
    <location>
        <begin position="576"/>
        <end position="601"/>
    </location>
</feature>
<dbReference type="Proteomes" id="UP000242519">
    <property type="component" value="Unassembled WGS sequence"/>
</dbReference>
<reference evidence="2 3" key="1">
    <citation type="submission" date="2017-04" db="EMBL/GenBank/DDBJ databases">
        <title>Draft genome sequence of Marssonina coronaria NL1: causal agent of apple blotch.</title>
        <authorList>
            <person name="Cheng Q."/>
        </authorList>
    </citation>
    <scope>NUCLEOTIDE SEQUENCE [LARGE SCALE GENOMIC DNA]</scope>
    <source>
        <strain evidence="2 3">NL1</strain>
    </source>
</reference>
<feature type="region of interest" description="Disordered" evidence="1">
    <location>
        <begin position="139"/>
        <end position="246"/>
    </location>
</feature>
<gene>
    <name evidence="2" type="ORF">B2J93_2930</name>
</gene>
<name>A0A218Z275_9HELO</name>
<feature type="compositionally biased region" description="Polar residues" evidence="1">
    <location>
        <begin position="50"/>
        <end position="79"/>
    </location>
</feature>
<feature type="compositionally biased region" description="Polar residues" evidence="1">
    <location>
        <begin position="98"/>
        <end position="112"/>
    </location>
</feature>
<dbReference type="AlphaFoldDB" id="A0A218Z275"/>
<organism evidence="2 3">
    <name type="scientific">Diplocarpon coronariae</name>
    <dbReference type="NCBI Taxonomy" id="2795749"/>
    <lineage>
        <taxon>Eukaryota</taxon>
        <taxon>Fungi</taxon>
        <taxon>Dikarya</taxon>
        <taxon>Ascomycota</taxon>
        <taxon>Pezizomycotina</taxon>
        <taxon>Leotiomycetes</taxon>
        <taxon>Helotiales</taxon>
        <taxon>Drepanopezizaceae</taxon>
        <taxon>Diplocarpon</taxon>
    </lineage>
</organism>
<feature type="compositionally biased region" description="Polar residues" evidence="1">
    <location>
        <begin position="175"/>
        <end position="184"/>
    </location>
</feature>
<sequence length="755" mass="82907">MNSNGQCTGFEPSQGNQDSGQNFNTAQNKQSWYNAAHGAPLFYRRGISGGSSASQFRSQGHEQANGNSQTPSGYSQTFNEGLDDLDDYQHGFPRPNSKAPQHQTNGSFNACQPTPNVGPYLSQQGQVQQPEHLRDAFAKQQQGVQDDPFTTTRGPFQPLRNPFAHPQSDYRKHFGNSQASNKGYGNNALDLRNDGMFPEKDHRRPSINYQRDDGDDDAEGEAQLEDDHRGSYPHAPRATANRSPVKSIYRSNARCDVPQYQPLLTSAVDYQNAANKRVDEDIMAVMAADGFVDTSPRPEEMPRLVALVCDAITCTDPTVIKDKHNKNGKDAQAVTRLKMGFYKPAVIELAAWSVVQATQTASLGVSLIEPHHKGKFEGTDVHQTFFDRLDAVIVTLACSKAACKQILDASFLDRLVNAPNSELKLKMGNSIINGRRNIQNSTGRAVKALWGDDDAIARLIRTKQEDSEREARFKQDADAETGAAVTFEYPSSGAGAGAGFKTPSRTNKRGLTDGTGSAAKRQSGSSRRSFKREPLDAEEEDEECESETPSMPSRRPILAGRSQAARNNRILSMNWNPTIDPQLATSPRTVETRPGPGPAGDLRLRYRKHLCDFLGVDNSHADQLSLEELRLYAFAYNLDMASQTWHHPSFIHGESGHGNRIKFFTKNGTAQLMPMAQFAQLGRLCALALDRGDISPEGVVRDKVADSHRFESRRLDVLTKQTMGLAHNPFGFFNPSPPPQGTAGASAGFQTPPAS</sequence>
<protein>
    <submittedName>
        <fullName evidence="2">Uncharacterized protein</fullName>
    </submittedName>
</protein>
<comment type="caution">
    <text evidence="2">The sequence shown here is derived from an EMBL/GenBank/DDBJ whole genome shotgun (WGS) entry which is preliminary data.</text>
</comment>
<proteinExistence type="predicted"/>
<feature type="compositionally biased region" description="Polar residues" evidence="1">
    <location>
        <begin position="576"/>
        <end position="589"/>
    </location>
</feature>
<dbReference type="OrthoDB" id="4851482at2759"/>
<dbReference type="EMBL" id="MZNU01000263">
    <property type="protein sequence ID" value="OWP01653.1"/>
    <property type="molecule type" value="Genomic_DNA"/>
</dbReference>